<reference evidence="7 8" key="1">
    <citation type="journal article" date="2013" name="PLoS ONE">
        <title>Assembly-driven community genomics of a hypersaline microbial ecosystem.</title>
        <authorList>
            <person name="Podell S."/>
            <person name="Ugalde J.A."/>
            <person name="Narasingarao P."/>
            <person name="Banfield J.F."/>
            <person name="Heidelberg K.B."/>
            <person name="Allen E.E."/>
        </authorList>
    </citation>
    <scope>NUCLEOTIDE SEQUENCE [LARGE SCALE GENOMIC DNA]</scope>
    <source>
        <strain evidence="8">J07HQW2</strain>
    </source>
</reference>
<dbReference type="GO" id="GO:0016020">
    <property type="term" value="C:membrane"/>
    <property type="evidence" value="ECO:0007669"/>
    <property type="project" value="UniProtKB-SubCell"/>
</dbReference>
<evidence type="ECO:0000313" key="8">
    <source>
        <dbReference type="Proteomes" id="UP000030710"/>
    </source>
</evidence>
<gene>
    <name evidence="7" type="ORF">J07HQW2_03341</name>
</gene>
<dbReference type="eggNOG" id="arCOG03630">
    <property type="taxonomic scope" value="Archaea"/>
</dbReference>
<evidence type="ECO:0000256" key="4">
    <source>
        <dbReference type="ARBA" id="ARBA00023136"/>
    </source>
</evidence>
<dbReference type="STRING" id="1238425.J07HQW2_03341"/>
<evidence type="ECO:0000256" key="3">
    <source>
        <dbReference type="ARBA" id="ARBA00022989"/>
    </source>
</evidence>
<accession>U1PSU7</accession>
<keyword evidence="4 5" id="KW-0472">Membrane</keyword>
<dbReference type="AlphaFoldDB" id="U1PSU7"/>
<dbReference type="RefSeq" id="WP_021056319.1">
    <property type="nucleotide sequence ID" value="NZ_KE356561.1"/>
</dbReference>
<keyword evidence="2 5" id="KW-0812">Transmembrane</keyword>
<feature type="transmembrane region" description="Helical" evidence="5">
    <location>
        <begin position="168"/>
        <end position="191"/>
    </location>
</feature>
<dbReference type="Proteomes" id="UP000030710">
    <property type="component" value="Unassembled WGS sequence"/>
</dbReference>
<evidence type="ECO:0000256" key="2">
    <source>
        <dbReference type="ARBA" id="ARBA00022692"/>
    </source>
</evidence>
<keyword evidence="3 5" id="KW-1133">Transmembrane helix</keyword>
<dbReference type="Pfam" id="PF04893">
    <property type="entry name" value="Yip1"/>
    <property type="match status" value="1"/>
</dbReference>
<feature type="transmembrane region" description="Helical" evidence="5">
    <location>
        <begin position="123"/>
        <end position="156"/>
    </location>
</feature>
<evidence type="ECO:0000256" key="5">
    <source>
        <dbReference type="SAM" id="Phobius"/>
    </source>
</evidence>
<name>U1PSU7_9EURY</name>
<feature type="transmembrane region" description="Helical" evidence="5">
    <location>
        <begin position="84"/>
        <end position="111"/>
    </location>
</feature>
<feature type="transmembrane region" description="Helical" evidence="5">
    <location>
        <begin position="44"/>
        <end position="63"/>
    </location>
</feature>
<comment type="subcellular location">
    <subcellularLocation>
        <location evidence="1">Membrane</location>
        <topology evidence="1">Multi-pass membrane protein</topology>
    </subcellularLocation>
</comment>
<evidence type="ECO:0000256" key="1">
    <source>
        <dbReference type="ARBA" id="ARBA00004141"/>
    </source>
</evidence>
<evidence type="ECO:0000259" key="6">
    <source>
        <dbReference type="Pfam" id="PF04893"/>
    </source>
</evidence>
<protein>
    <submittedName>
        <fullName evidence="7">Uncharacterized protein conserved in archaea</fullName>
    </submittedName>
</protein>
<sequence length="200" mass="20239">MTTWVETPTGGRERGLRGVMQAWIGVILTPRQFFANAVSPGDQAPGLVFGIIVATAYVGGLFAGNPSQIPGLSDSSTISAGITVIAVMLLIAPATLHLTAALQTVLLILVVPSRAGVSETVQIVAYAAAPCIVAGIPISAIRVICTAYAAVLLIIGIREVHATSTVRAVIAAGIPATLLFGSALGGISAGIDVFQSLGIL</sequence>
<proteinExistence type="predicted"/>
<organism evidence="7 8">
    <name type="scientific">Haloquadratum walsbyi J07HQW2</name>
    <dbReference type="NCBI Taxonomy" id="1238425"/>
    <lineage>
        <taxon>Archaea</taxon>
        <taxon>Methanobacteriati</taxon>
        <taxon>Methanobacteriota</taxon>
        <taxon>Stenosarchaea group</taxon>
        <taxon>Halobacteria</taxon>
        <taxon>Halobacteriales</taxon>
        <taxon>Haloferacaceae</taxon>
        <taxon>Haloquadratum</taxon>
    </lineage>
</organism>
<evidence type="ECO:0000313" key="7">
    <source>
        <dbReference type="EMBL" id="ERG96857.1"/>
    </source>
</evidence>
<dbReference type="HOGENOM" id="CLU_1335027_0_0_2"/>
<dbReference type="EMBL" id="KE356561">
    <property type="protein sequence ID" value="ERG96857.1"/>
    <property type="molecule type" value="Genomic_DNA"/>
</dbReference>
<feature type="domain" description="Yip1" evidence="6">
    <location>
        <begin position="24"/>
        <end position="181"/>
    </location>
</feature>
<dbReference type="InterPro" id="IPR006977">
    <property type="entry name" value="Yip1_dom"/>
</dbReference>